<dbReference type="Proteomes" id="UP001396334">
    <property type="component" value="Unassembled WGS sequence"/>
</dbReference>
<dbReference type="EMBL" id="JBBPBN010000003">
    <property type="protein sequence ID" value="KAK9043572.1"/>
    <property type="molecule type" value="Genomic_DNA"/>
</dbReference>
<accession>A0ABR2U1I1</accession>
<feature type="compositionally biased region" description="Basic and acidic residues" evidence="1">
    <location>
        <begin position="74"/>
        <end position="84"/>
    </location>
</feature>
<sequence>MTRNDTDLVMKMTGKKTPCDATVGSGISDTETFGSGTGDVEAFGSCIGDVEAIGLGTRSSEIFGSDIDTGEDSDDKKRNSESEM</sequence>
<organism evidence="2 3">
    <name type="scientific">Hibiscus sabdariffa</name>
    <name type="common">roselle</name>
    <dbReference type="NCBI Taxonomy" id="183260"/>
    <lineage>
        <taxon>Eukaryota</taxon>
        <taxon>Viridiplantae</taxon>
        <taxon>Streptophyta</taxon>
        <taxon>Embryophyta</taxon>
        <taxon>Tracheophyta</taxon>
        <taxon>Spermatophyta</taxon>
        <taxon>Magnoliopsida</taxon>
        <taxon>eudicotyledons</taxon>
        <taxon>Gunneridae</taxon>
        <taxon>Pentapetalae</taxon>
        <taxon>rosids</taxon>
        <taxon>malvids</taxon>
        <taxon>Malvales</taxon>
        <taxon>Malvaceae</taxon>
        <taxon>Malvoideae</taxon>
        <taxon>Hibiscus</taxon>
    </lineage>
</organism>
<evidence type="ECO:0000313" key="2">
    <source>
        <dbReference type="EMBL" id="KAK9043572.1"/>
    </source>
</evidence>
<gene>
    <name evidence="2" type="ORF">V6N11_071908</name>
</gene>
<comment type="caution">
    <text evidence="2">The sequence shown here is derived from an EMBL/GenBank/DDBJ whole genome shotgun (WGS) entry which is preliminary data.</text>
</comment>
<feature type="region of interest" description="Disordered" evidence="1">
    <location>
        <begin position="61"/>
        <end position="84"/>
    </location>
</feature>
<name>A0ABR2U1I1_9ROSI</name>
<reference evidence="2 3" key="1">
    <citation type="journal article" date="2024" name="G3 (Bethesda)">
        <title>Genome assembly of Hibiscus sabdariffa L. provides insights into metabolisms of medicinal natural products.</title>
        <authorList>
            <person name="Kim T."/>
        </authorList>
    </citation>
    <scope>NUCLEOTIDE SEQUENCE [LARGE SCALE GENOMIC DNA]</scope>
    <source>
        <strain evidence="2">TK-2024</strain>
        <tissue evidence="2">Old leaves</tissue>
    </source>
</reference>
<keyword evidence="3" id="KW-1185">Reference proteome</keyword>
<protein>
    <submittedName>
        <fullName evidence="2">Uncharacterized protein</fullName>
    </submittedName>
</protein>
<evidence type="ECO:0000313" key="3">
    <source>
        <dbReference type="Proteomes" id="UP001396334"/>
    </source>
</evidence>
<proteinExistence type="predicted"/>
<evidence type="ECO:0000256" key="1">
    <source>
        <dbReference type="SAM" id="MobiDB-lite"/>
    </source>
</evidence>